<dbReference type="InterPro" id="IPR041236">
    <property type="entry name" value="PriA_C"/>
</dbReference>
<keyword evidence="4 12" id="KW-0547">Nucleotide-binding</keyword>
<dbReference type="EC" id="5.6.2.4" evidence="12"/>
<dbReference type="Pfam" id="PF18074">
    <property type="entry name" value="PriA_C"/>
    <property type="match status" value="1"/>
</dbReference>
<dbReference type="Pfam" id="PF00271">
    <property type="entry name" value="Helicase_C"/>
    <property type="match status" value="1"/>
</dbReference>
<comment type="similarity">
    <text evidence="12">Belongs to the helicase family. PriA subfamily.</text>
</comment>
<evidence type="ECO:0000259" key="14">
    <source>
        <dbReference type="PROSITE" id="PS51194"/>
    </source>
</evidence>
<accession>A0A9D1HDR4</accession>
<comment type="subunit">
    <text evidence="12">Component of the replication restart primosome.</text>
</comment>
<evidence type="ECO:0000259" key="13">
    <source>
        <dbReference type="PROSITE" id="PS51192"/>
    </source>
</evidence>
<keyword evidence="8 12" id="KW-0067">ATP-binding</keyword>
<dbReference type="InterPro" id="IPR041222">
    <property type="entry name" value="PriA_3primeBD"/>
</dbReference>
<protein>
    <recommendedName>
        <fullName evidence="12">Replication restart protein PriA</fullName>
    </recommendedName>
    <alternativeName>
        <fullName evidence="12">ATP-dependent DNA helicase PriA</fullName>
        <ecNumber evidence="12">5.6.2.4</ecNumber>
    </alternativeName>
    <alternativeName>
        <fullName evidence="12">DNA 3'-5' helicase PriA</fullName>
    </alternativeName>
</protein>
<keyword evidence="1 12" id="KW-0639">Primosome</keyword>
<keyword evidence="7 12" id="KW-0862">Zinc</keyword>
<feature type="binding site" evidence="12">
    <location>
        <position position="476"/>
    </location>
    <ligand>
        <name>Zn(2+)</name>
        <dbReference type="ChEBI" id="CHEBI:29105"/>
        <label>2</label>
    </ligand>
</feature>
<dbReference type="NCBIfam" id="TIGR00595">
    <property type="entry name" value="priA"/>
    <property type="match status" value="1"/>
</dbReference>
<keyword evidence="3 12" id="KW-0479">Metal-binding</keyword>
<evidence type="ECO:0000256" key="2">
    <source>
        <dbReference type="ARBA" id="ARBA00022705"/>
    </source>
</evidence>
<keyword evidence="10 12" id="KW-0413">Isomerase</keyword>
<dbReference type="SUPFAM" id="SSF52540">
    <property type="entry name" value="P-loop containing nucleoside triphosphate hydrolases"/>
    <property type="match status" value="1"/>
</dbReference>
<feature type="binding site" evidence="12">
    <location>
        <position position="450"/>
    </location>
    <ligand>
        <name>Zn(2+)</name>
        <dbReference type="ChEBI" id="CHEBI:29105"/>
        <label>1</label>
    </ligand>
</feature>
<feature type="domain" description="Helicase ATP-binding" evidence="13">
    <location>
        <begin position="218"/>
        <end position="384"/>
    </location>
</feature>
<dbReference type="GO" id="GO:0006302">
    <property type="term" value="P:double-strand break repair"/>
    <property type="evidence" value="ECO:0007669"/>
    <property type="project" value="InterPro"/>
</dbReference>
<evidence type="ECO:0000256" key="5">
    <source>
        <dbReference type="ARBA" id="ARBA00022801"/>
    </source>
</evidence>
<comment type="catalytic activity">
    <reaction evidence="11 12">
        <text>ATP + H2O = ADP + phosphate + H(+)</text>
        <dbReference type="Rhea" id="RHEA:13065"/>
        <dbReference type="ChEBI" id="CHEBI:15377"/>
        <dbReference type="ChEBI" id="CHEBI:15378"/>
        <dbReference type="ChEBI" id="CHEBI:30616"/>
        <dbReference type="ChEBI" id="CHEBI:43474"/>
        <dbReference type="ChEBI" id="CHEBI:456216"/>
        <dbReference type="EC" id="5.6.2.4"/>
    </reaction>
</comment>
<evidence type="ECO:0000256" key="6">
    <source>
        <dbReference type="ARBA" id="ARBA00022806"/>
    </source>
</evidence>
<dbReference type="GO" id="GO:0008270">
    <property type="term" value="F:zinc ion binding"/>
    <property type="evidence" value="ECO:0007669"/>
    <property type="project" value="UniProtKB-UniRule"/>
</dbReference>
<evidence type="ECO:0000256" key="8">
    <source>
        <dbReference type="ARBA" id="ARBA00022840"/>
    </source>
</evidence>
<evidence type="ECO:0000313" key="15">
    <source>
        <dbReference type="EMBL" id="HIU01630.1"/>
    </source>
</evidence>
<comment type="function">
    <text evidence="12">Initiates the restart of stalled replication forks, which reloads the replicative helicase on sites other than the origin of replication. Recognizes and binds to abandoned replication forks and remodels them to uncover a helicase loading site. Promotes assembly of the primosome at these replication forks.</text>
</comment>
<gene>
    <name evidence="12 15" type="primary">priA</name>
    <name evidence="15" type="ORF">IAB63_00060</name>
</gene>
<dbReference type="InterPro" id="IPR027417">
    <property type="entry name" value="P-loop_NTPase"/>
</dbReference>
<dbReference type="InterPro" id="IPR001650">
    <property type="entry name" value="Helicase_C-like"/>
</dbReference>
<dbReference type="SMART" id="SM00487">
    <property type="entry name" value="DEXDc"/>
    <property type="match status" value="1"/>
</dbReference>
<dbReference type="PROSITE" id="PS51194">
    <property type="entry name" value="HELICASE_CTER"/>
    <property type="match status" value="1"/>
</dbReference>
<name>A0A9D1HDR4_9FIRM</name>
<dbReference type="GO" id="GO:0006310">
    <property type="term" value="P:DNA recombination"/>
    <property type="evidence" value="ECO:0007669"/>
    <property type="project" value="InterPro"/>
</dbReference>
<evidence type="ECO:0000256" key="7">
    <source>
        <dbReference type="ARBA" id="ARBA00022833"/>
    </source>
</evidence>
<dbReference type="PANTHER" id="PTHR30580:SF0">
    <property type="entry name" value="PRIMOSOMAL PROTEIN N"/>
    <property type="match status" value="1"/>
</dbReference>
<feature type="binding site" evidence="12">
    <location>
        <position position="492"/>
    </location>
    <ligand>
        <name>Zn(2+)</name>
        <dbReference type="ChEBI" id="CHEBI:29105"/>
        <label>1</label>
    </ligand>
</feature>
<proteinExistence type="inferred from homology"/>
<dbReference type="HAMAP" id="MF_00983">
    <property type="entry name" value="PriA"/>
    <property type="match status" value="1"/>
</dbReference>
<dbReference type="CDD" id="cd17929">
    <property type="entry name" value="DEXHc_priA"/>
    <property type="match status" value="1"/>
</dbReference>
<comment type="catalytic activity">
    <reaction evidence="12">
        <text>Couples ATP hydrolysis with the unwinding of duplex DNA by translocating in the 3'-5' direction.</text>
        <dbReference type="EC" id="5.6.2.4"/>
    </reaction>
</comment>
<evidence type="ECO:0000256" key="1">
    <source>
        <dbReference type="ARBA" id="ARBA00022515"/>
    </source>
</evidence>
<dbReference type="GO" id="GO:1990077">
    <property type="term" value="C:primosome complex"/>
    <property type="evidence" value="ECO:0007669"/>
    <property type="project" value="UniProtKB-UniRule"/>
</dbReference>
<feature type="binding site" evidence="12">
    <location>
        <position position="459"/>
    </location>
    <ligand>
        <name>Zn(2+)</name>
        <dbReference type="ChEBI" id="CHEBI:29105"/>
        <label>2</label>
    </ligand>
</feature>
<comment type="cofactor">
    <cofactor evidence="12">
        <name>Zn(2+)</name>
        <dbReference type="ChEBI" id="CHEBI:29105"/>
    </cofactor>
    <text evidence="12">Binds 2 zinc ions per subunit.</text>
</comment>
<dbReference type="GO" id="GO:0043138">
    <property type="term" value="F:3'-5' DNA helicase activity"/>
    <property type="evidence" value="ECO:0007669"/>
    <property type="project" value="UniProtKB-EC"/>
</dbReference>
<reference evidence="15" key="1">
    <citation type="submission" date="2020-10" db="EMBL/GenBank/DDBJ databases">
        <authorList>
            <person name="Gilroy R."/>
        </authorList>
    </citation>
    <scope>NUCLEOTIDE SEQUENCE</scope>
    <source>
        <strain evidence="15">CHK187-14744</strain>
    </source>
</reference>
<dbReference type="SMART" id="SM00490">
    <property type="entry name" value="HELICc"/>
    <property type="match status" value="1"/>
</dbReference>
<evidence type="ECO:0000256" key="12">
    <source>
        <dbReference type="HAMAP-Rule" id="MF_00983"/>
    </source>
</evidence>
<evidence type="ECO:0000256" key="3">
    <source>
        <dbReference type="ARBA" id="ARBA00022723"/>
    </source>
</evidence>
<keyword evidence="5 12" id="KW-0378">Hydrolase</keyword>
<dbReference type="Proteomes" id="UP000824164">
    <property type="component" value="Unassembled WGS sequence"/>
</dbReference>
<dbReference type="InterPro" id="IPR011545">
    <property type="entry name" value="DEAD/DEAH_box_helicase_dom"/>
</dbReference>
<dbReference type="InterPro" id="IPR042115">
    <property type="entry name" value="PriA_3primeBD_sf"/>
</dbReference>
<evidence type="ECO:0000256" key="11">
    <source>
        <dbReference type="ARBA" id="ARBA00048988"/>
    </source>
</evidence>
<feature type="domain" description="Helicase C-terminal" evidence="14">
    <location>
        <begin position="484"/>
        <end position="638"/>
    </location>
</feature>
<organism evidence="15 16">
    <name type="scientific">Candidatus Onthocola gallistercoris</name>
    <dbReference type="NCBI Taxonomy" id="2840876"/>
    <lineage>
        <taxon>Bacteria</taxon>
        <taxon>Bacillati</taxon>
        <taxon>Bacillota</taxon>
        <taxon>Bacilli</taxon>
        <taxon>Candidatus Onthocola</taxon>
    </lineage>
</organism>
<reference evidence="15" key="2">
    <citation type="journal article" date="2021" name="PeerJ">
        <title>Extensive microbial diversity within the chicken gut microbiome revealed by metagenomics and culture.</title>
        <authorList>
            <person name="Gilroy R."/>
            <person name="Ravi A."/>
            <person name="Getino M."/>
            <person name="Pursley I."/>
            <person name="Horton D.L."/>
            <person name="Alikhan N.F."/>
            <person name="Baker D."/>
            <person name="Gharbi K."/>
            <person name="Hall N."/>
            <person name="Watson M."/>
            <person name="Adriaenssens E.M."/>
            <person name="Foster-Nyarko E."/>
            <person name="Jarju S."/>
            <person name="Secka A."/>
            <person name="Antonio M."/>
            <person name="Oren A."/>
            <person name="Chaudhuri R.R."/>
            <person name="La Ragione R."/>
            <person name="Hildebrand F."/>
            <person name="Pallen M.J."/>
        </authorList>
    </citation>
    <scope>NUCLEOTIDE SEQUENCE</scope>
    <source>
        <strain evidence="15">CHK187-14744</strain>
    </source>
</reference>
<keyword evidence="9 12" id="KW-0238">DNA-binding</keyword>
<dbReference type="GO" id="GO:0016787">
    <property type="term" value="F:hydrolase activity"/>
    <property type="evidence" value="ECO:0007669"/>
    <property type="project" value="UniProtKB-KW"/>
</dbReference>
<dbReference type="CDD" id="cd18804">
    <property type="entry name" value="SF2_C_priA"/>
    <property type="match status" value="1"/>
</dbReference>
<feature type="binding site" evidence="12">
    <location>
        <position position="489"/>
    </location>
    <ligand>
        <name>Zn(2+)</name>
        <dbReference type="ChEBI" id="CHEBI:29105"/>
        <label>1</label>
    </ligand>
</feature>
<sequence length="742" mass="84726">MKYADVIVDISLEAVDRVFQYRIPEELEEQIQVGASVMIPFGNGNRRIKGFVLNVTDQPDFDTDRMKEIEGLTPQATTAKSHMIRLAAWMRDTYGCTMNQALKTVVSVKRQVRGSTKRYYTLCVSEDEAAEALKKAEASERFASRALLLRELIRKRTLTSDQIRSLLPSGESVMQTLIRHGLVAKESREVFRMPYKDLEKTRESVELNGEQKKAVQDIWERRSGCVHLLHGVTGSGKTEVYMELIQKTLDEGRQAIVLIPEISLTYQTVRRLTGRFGRRVSVIHSRLSEGERYDQYRLAQEGEVDVVIGPRSALFTPFERLGLIIMDEEQDSAYKSETVPRYHAREVAIQRTLMENACLVLGSATPSLESYTRALEGIYGFHRLTCRAAGSGQMAQVEVVDLKKEFEEKNYSIFSRKLYQALKDCLDRKEQAMIFLNRRGYSGMVSCRQCGHVIQCPHCDVAMKLHRSKDKAWLACHYCGQTLPFPQRCPSCGSPYIGAFGTGTQKVEQMLKDAFPFARILRADQDTTRRKHGSEDVFEAFYKKEADILVGTQMIVKGHDFKDVTLVGILAADLSMFSGDYMAGERTFQLLTQAAGRAGRGDRPGQVIIQTYQPEHYAVTAAAKQDYEAFYKEEMAYRKMMAYPPVCRMMVWIVEDLDRERAESCIREFYRIGKELSDLAVLPPAPAAIAKERDRFRYVLYAKSPRLGRLIDFRKRCQEWLAQEKEYKDTSVTSDIHPMSVY</sequence>
<dbReference type="AlphaFoldDB" id="A0A9D1HDR4"/>
<dbReference type="PANTHER" id="PTHR30580">
    <property type="entry name" value="PRIMOSOMAL PROTEIN N"/>
    <property type="match status" value="1"/>
</dbReference>
<dbReference type="GO" id="GO:0006270">
    <property type="term" value="P:DNA replication initiation"/>
    <property type="evidence" value="ECO:0007669"/>
    <property type="project" value="TreeGrafter"/>
</dbReference>
<comment type="caution">
    <text evidence="15">The sequence shown here is derived from an EMBL/GenBank/DDBJ whole genome shotgun (WGS) entry which is preliminary data.</text>
</comment>
<dbReference type="Pfam" id="PF18319">
    <property type="entry name" value="Zn_ribbon_PriA"/>
    <property type="match status" value="1"/>
</dbReference>
<dbReference type="Pfam" id="PF17764">
    <property type="entry name" value="PriA_3primeBD"/>
    <property type="match status" value="1"/>
</dbReference>
<keyword evidence="2 12" id="KW-0235">DNA replication</keyword>
<dbReference type="EMBL" id="DVLT01000001">
    <property type="protein sequence ID" value="HIU01630.1"/>
    <property type="molecule type" value="Genomic_DNA"/>
</dbReference>
<dbReference type="Pfam" id="PF00270">
    <property type="entry name" value="DEAD"/>
    <property type="match status" value="1"/>
</dbReference>
<dbReference type="GO" id="GO:0005524">
    <property type="term" value="F:ATP binding"/>
    <property type="evidence" value="ECO:0007669"/>
    <property type="project" value="UniProtKB-UniRule"/>
</dbReference>
<evidence type="ECO:0000256" key="10">
    <source>
        <dbReference type="ARBA" id="ARBA00023235"/>
    </source>
</evidence>
<dbReference type="InterPro" id="IPR040498">
    <property type="entry name" value="PriA_CRR"/>
</dbReference>
<dbReference type="GO" id="GO:0006269">
    <property type="term" value="P:DNA replication, synthesis of primer"/>
    <property type="evidence" value="ECO:0007669"/>
    <property type="project" value="UniProtKB-KW"/>
</dbReference>
<dbReference type="Gene3D" id="3.40.1440.60">
    <property type="entry name" value="PriA, 3(prime) DNA-binding domain"/>
    <property type="match status" value="1"/>
</dbReference>
<dbReference type="InterPro" id="IPR005259">
    <property type="entry name" value="PriA"/>
</dbReference>
<evidence type="ECO:0000313" key="16">
    <source>
        <dbReference type="Proteomes" id="UP000824164"/>
    </source>
</evidence>
<feature type="binding site" evidence="12">
    <location>
        <position position="447"/>
    </location>
    <ligand>
        <name>Zn(2+)</name>
        <dbReference type="ChEBI" id="CHEBI:29105"/>
        <label>1</label>
    </ligand>
</feature>
<evidence type="ECO:0000256" key="9">
    <source>
        <dbReference type="ARBA" id="ARBA00023125"/>
    </source>
</evidence>
<keyword evidence="6 12" id="KW-0347">Helicase</keyword>
<dbReference type="GO" id="GO:0003677">
    <property type="term" value="F:DNA binding"/>
    <property type="evidence" value="ECO:0007669"/>
    <property type="project" value="UniProtKB-UniRule"/>
</dbReference>
<dbReference type="Gene3D" id="3.40.50.300">
    <property type="entry name" value="P-loop containing nucleotide triphosphate hydrolases"/>
    <property type="match status" value="2"/>
</dbReference>
<evidence type="ECO:0000256" key="4">
    <source>
        <dbReference type="ARBA" id="ARBA00022741"/>
    </source>
</evidence>
<dbReference type="FunFam" id="3.40.50.300:FF:000489">
    <property type="entry name" value="Primosome assembly protein PriA"/>
    <property type="match status" value="1"/>
</dbReference>
<feature type="binding site" evidence="12">
    <location>
        <position position="479"/>
    </location>
    <ligand>
        <name>Zn(2+)</name>
        <dbReference type="ChEBI" id="CHEBI:29105"/>
        <label>2</label>
    </ligand>
</feature>
<feature type="binding site" evidence="12">
    <location>
        <position position="456"/>
    </location>
    <ligand>
        <name>Zn(2+)</name>
        <dbReference type="ChEBI" id="CHEBI:29105"/>
        <label>2</label>
    </ligand>
</feature>
<dbReference type="InterPro" id="IPR014001">
    <property type="entry name" value="Helicase_ATP-bd"/>
</dbReference>
<dbReference type="PROSITE" id="PS51192">
    <property type="entry name" value="HELICASE_ATP_BIND_1"/>
    <property type="match status" value="1"/>
</dbReference>